<dbReference type="EMBL" id="JBANRG010000026">
    <property type="protein sequence ID" value="KAK7453372.1"/>
    <property type="molecule type" value="Genomic_DNA"/>
</dbReference>
<gene>
    <name evidence="1" type="ORF">VKT23_011636</name>
</gene>
<proteinExistence type="predicted"/>
<protein>
    <submittedName>
        <fullName evidence="1">Uncharacterized protein</fullName>
    </submittedName>
</protein>
<sequence length="390" mass="44126">MASPFGFCTATPYLITTLERHFETVLLSLLSRFKPNLLQKPPFHWVQSCFRQLPDSLVRELWDIINHLFCPGTYCAFVIIYSHCFSPEPVPPSFIPPSLTLKSLKASALSARGASFSELVAMLDRMSQWIGEATATTQRNDKSQLGLDDERAFWFETGKSSRLGSPHVSRGRDHEGSYGEQNHGTCDFAATAKAPHIIAKEVEIECRLLAVLSTLKPDIVQVPSFPYFQRSFSFVPDTLVWKLWGIIDHLFHSPAWTALGMIYPHLPGREMFQPNTVPLGLSLRGLQEFARKNSFFQLAVELHRMTQWVEEVAVRLVIGPRWHDPECDSRLFWNHLESGTYAYAGSGGARARRGQGIYCEEGPYGERRVVRMDMTDLTASIRLNSSVTTR</sequence>
<comment type="caution">
    <text evidence="1">The sequence shown here is derived from an EMBL/GenBank/DDBJ whole genome shotgun (WGS) entry which is preliminary data.</text>
</comment>
<name>A0ABR1J7N0_9AGAR</name>
<accession>A0ABR1J7N0</accession>
<evidence type="ECO:0000313" key="2">
    <source>
        <dbReference type="Proteomes" id="UP001498398"/>
    </source>
</evidence>
<reference evidence="1 2" key="1">
    <citation type="submission" date="2024-01" db="EMBL/GenBank/DDBJ databases">
        <title>A draft genome for the cacao thread blight pathogen Marasmiellus scandens.</title>
        <authorList>
            <person name="Baruah I.K."/>
            <person name="Leung J."/>
            <person name="Bukari Y."/>
            <person name="Amoako-Attah I."/>
            <person name="Meinhardt L.W."/>
            <person name="Bailey B.A."/>
            <person name="Cohen S.P."/>
        </authorList>
    </citation>
    <scope>NUCLEOTIDE SEQUENCE [LARGE SCALE GENOMIC DNA]</scope>
    <source>
        <strain evidence="1 2">GH-19</strain>
    </source>
</reference>
<evidence type="ECO:0000313" key="1">
    <source>
        <dbReference type="EMBL" id="KAK7453372.1"/>
    </source>
</evidence>
<organism evidence="1 2">
    <name type="scientific">Marasmiellus scandens</name>
    <dbReference type="NCBI Taxonomy" id="2682957"/>
    <lineage>
        <taxon>Eukaryota</taxon>
        <taxon>Fungi</taxon>
        <taxon>Dikarya</taxon>
        <taxon>Basidiomycota</taxon>
        <taxon>Agaricomycotina</taxon>
        <taxon>Agaricomycetes</taxon>
        <taxon>Agaricomycetidae</taxon>
        <taxon>Agaricales</taxon>
        <taxon>Marasmiineae</taxon>
        <taxon>Omphalotaceae</taxon>
        <taxon>Marasmiellus</taxon>
    </lineage>
</organism>
<dbReference type="Proteomes" id="UP001498398">
    <property type="component" value="Unassembled WGS sequence"/>
</dbReference>
<keyword evidence="2" id="KW-1185">Reference proteome</keyword>